<name>I4D5I9_DESAJ</name>
<evidence type="ECO:0000313" key="1">
    <source>
        <dbReference type="EMBL" id="AFM41063.1"/>
    </source>
</evidence>
<dbReference type="HOGENOM" id="CLU_2537051_0_0_9"/>
<dbReference type="AlphaFoldDB" id="I4D5I9"/>
<keyword evidence="2" id="KW-1185">Reference proteome</keyword>
<dbReference type="Proteomes" id="UP000002892">
    <property type="component" value="Chromosome"/>
</dbReference>
<dbReference type="EMBL" id="CP003639">
    <property type="protein sequence ID" value="AFM41063.1"/>
    <property type="molecule type" value="Genomic_DNA"/>
</dbReference>
<accession>I4D5I9</accession>
<dbReference type="KEGG" id="dai:Desaci_2092"/>
<proteinExistence type="predicted"/>
<sequence>MENRECINCKQPIKPAWLNTGAGVLVLEQPIKGLKRKACGVKAYVCPNCGHVELVTIQPIGYQLFSCFSKEAPFAFPILTNME</sequence>
<gene>
    <name evidence="1" type="ordered locus">Desaci_2092</name>
</gene>
<protein>
    <submittedName>
        <fullName evidence="1">Uncharacterized protein</fullName>
    </submittedName>
</protein>
<reference evidence="1 2" key="1">
    <citation type="journal article" date="2012" name="J. Bacteriol.">
        <title>Complete genome sequences of Desulfosporosinus orientis DSM765T, Desulfosporosinus youngiae DSM17734T, Desulfosporosinus meridiei DSM13257T, and Desulfosporosinus acidiphilus DSM22704T.</title>
        <authorList>
            <person name="Pester M."/>
            <person name="Brambilla E."/>
            <person name="Alazard D."/>
            <person name="Rattei T."/>
            <person name="Weinmaier T."/>
            <person name="Han J."/>
            <person name="Lucas S."/>
            <person name="Lapidus A."/>
            <person name="Cheng J.F."/>
            <person name="Goodwin L."/>
            <person name="Pitluck S."/>
            <person name="Peters L."/>
            <person name="Ovchinnikova G."/>
            <person name="Teshima H."/>
            <person name="Detter J.C."/>
            <person name="Han C.S."/>
            <person name="Tapia R."/>
            <person name="Land M.L."/>
            <person name="Hauser L."/>
            <person name="Kyrpides N.C."/>
            <person name="Ivanova N.N."/>
            <person name="Pagani I."/>
            <person name="Huntmann M."/>
            <person name="Wei C.L."/>
            <person name="Davenport K.W."/>
            <person name="Daligault H."/>
            <person name="Chain P.S."/>
            <person name="Chen A."/>
            <person name="Mavromatis K."/>
            <person name="Markowitz V."/>
            <person name="Szeto E."/>
            <person name="Mikhailova N."/>
            <person name="Pati A."/>
            <person name="Wagner M."/>
            <person name="Woyke T."/>
            <person name="Ollivier B."/>
            <person name="Klenk H.P."/>
            <person name="Spring S."/>
            <person name="Loy A."/>
        </authorList>
    </citation>
    <scope>NUCLEOTIDE SEQUENCE [LARGE SCALE GENOMIC DNA]</scope>
    <source>
        <strain evidence="2">DSM 22704 / JCM 16185 / SJ4</strain>
    </source>
</reference>
<evidence type="ECO:0000313" key="2">
    <source>
        <dbReference type="Proteomes" id="UP000002892"/>
    </source>
</evidence>
<dbReference type="STRING" id="646529.Desaci_2092"/>
<organism evidence="1 2">
    <name type="scientific">Desulfosporosinus acidiphilus (strain DSM 22704 / JCM 16185 / SJ4)</name>
    <dbReference type="NCBI Taxonomy" id="646529"/>
    <lineage>
        <taxon>Bacteria</taxon>
        <taxon>Bacillati</taxon>
        <taxon>Bacillota</taxon>
        <taxon>Clostridia</taxon>
        <taxon>Eubacteriales</taxon>
        <taxon>Desulfitobacteriaceae</taxon>
        <taxon>Desulfosporosinus</taxon>
    </lineage>
</organism>